<dbReference type="GO" id="GO:0016020">
    <property type="term" value="C:membrane"/>
    <property type="evidence" value="ECO:0007669"/>
    <property type="project" value="UniProtKB-SubCell"/>
</dbReference>
<evidence type="ECO:0000256" key="4">
    <source>
        <dbReference type="ARBA" id="ARBA00022516"/>
    </source>
</evidence>
<dbReference type="SMART" id="SM00563">
    <property type="entry name" value="PlsC"/>
    <property type="match status" value="1"/>
</dbReference>
<comment type="subcellular location">
    <subcellularLocation>
        <location evidence="1">Membrane</location>
    </subcellularLocation>
</comment>
<dbReference type="InterPro" id="IPR002123">
    <property type="entry name" value="Plipid/glycerol_acylTrfase"/>
</dbReference>
<evidence type="ECO:0000256" key="12">
    <source>
        <dbReference type="ARBA" id="ARBA00023315"/>
    </source>
</evidence>
<feature type="domain" description="Phospholipid/glycerol acyltransferase" evidence="14">
    <location>
        <begin position="108"/>
        <end position="216"/>
    </location>
</feature>
<dbReference type="Proteomes" id="UP000247498">
    <property type="component" value="Unassembled WGS sequence"/>
</dbReference>
<keyword evidence="8" id="KW-0443">Lipid metabolism</keyword>
<dbReference type="AlphaFoldDB" id="A0A2V0PCG0"/>
<organism evidence="15 16">
    <name type="scientific">Raphidocelis subcapitata</name>
    <dbReference type="NCBI Taxonomy" id="307507"/>
    <lineage>
        <taxon>Eukaryota</taxon>
        <taxon>Viridiplantae</taxon>
        <taxon>Chlorophyta</taxon>
        <taxon>core chlorophytes</taxon>
        <taxon>Chlorophyceae</taxon>
        <taxon>CS clade</taxon>
        <taxon>Sphaeropleales</taxon>
        <taxon>Selenastraceae</taxon>
        <taxon>Raphidocelis</taxon>
    </lineage>
</organism>
<dbReference type="PANTHER" id="PTHR23063:SF59">
    <property type="entry name" value="ACYLTRANSFERASE"/>
    <property type="match status" value="1"/>
</dbReference>
<evidence type="ECO:0000256" key="9">
    <source>
        <dbReference type="ARBA" id="ARBA00023136"/>
    </source>
</evidence>
<evidence type="ECO:0000256" key="1">
    <source>
        <dbReference type="ARBA" id="ARBA00004370"/>
    </source>
</evidence>
<dbReference type="OrthoDB" id="272512at2759"/>
<sequence length="340" mass="37772">MVLYDTYNSPFIELQTPLTAWEIVKIVIMLPTIPFRILFIACCVFGVAVCNTIAIWGCDLERPLPRWRRRLVELSSQGFCGAIMRGAGFWCPRVKGLEHWEEGKRAGAIGVFNHVSYIDAFAIVWALCPAGLTFEFTRHIPVLGRGIMALQNIYLPKKAAGGSMVEALRRRSATPGMPPFVIAPEGTLSQGRCLLTFKTGAFVPGLPVVPVLFRYKLTGHNPGWGVINPKLHLLRLMCQLYNHVTVECLPVYHPSPEEEEDPQLYAANVRRLMAAALGVPMVDQDRAISQALEAARVRPSLDGRRVVAPPGVLDAEGRVDLGPWLAKQEAKRQEEKKKGR</sequence>
<evidence type="ECO:0000256" key="5">
    <source>
        <dbReference type="ARBA" id="ARBA00022679"/>
    </source>
</evidence>
<dbReference type="CDD" id="cd07991">
    <property type="entry name" value="LPLAT_LPCAT1-like"/>
    <property type="match status" value="1"/>
</dbReference>
<keyword evidence="7 13" id="KW-1133">Transmembrane helix</keyword>
<gene>
    <name evidence="15" type="ORF">Rsub_10080</name>
</gene>
<keyword evidence="12 15" id="KW-0012">Acyltransferase</keyword>
<proteinExistence type="inferred from homology"/>
<dbReference type="InterPro" id="IPR045252">
    <property type="entry name" value="LPCAT1-like"/>
</dbReference>
<evidence type="ECO:0000256" key="3">
    <source>
        <dbReference type="ARBA" id="ARBA00008655"/>
    </source>
</evidence>
<name>A0A2V0PCG0_9CHLO</name>
<evidence type="ECO:0000313" key="16">
    <source>
        <dbReference type="Proteomes" id="UP000247498"/>
    </source>
</evidence>
<comment type="pathway">
    <text evidence="2">Lipid metabolism.</text>
</comment>
<evidence type="ECO:0000256" key="13">
    <source>
        <dbReference type="SAM" id="Phobius"/>
    </source>
</evidence>
<evidence type="ECO:0000259" key="14">
    <source>
        <dbReference type="SMART" id="SM00563"/>
    </source>
</evidence>
<dbReference type="STRING" id="307507.A0A2V0PCG0"/>
<dbReference type="Pfam" id="PF01553">
    <property type="entry name" value="Acyltransferase"/>
    <property type="match status" value="1"/>
</dbReference>
<protein>
    <submittedName>
        <fullName evidence="15">Lysophosphatidylcholine acyltransferase</fullName>
    </submittedName>
</protein>
<dbReference type="GO" id="GO:0008654">
    <property type="term" value="P:phospholipid biosynthetic process"/>
    <property type="evidence" value="ECO:0007669"/>
    <property type="project" value="UniProtKB-KW"/>
</dbReference>
<keyword evidence="10" id="KW-0594">Phospholipid biosynthesis</keyword>
<accession>A0A2V0PCG0</accession>
<keyword evidence="16" id="KW-1185">Reference proteome</keyword>
<keyword evidence="4" id="KW-0444">Lipid biosynthesis</keyword>
<dbReference type="InParanoid" id="A0A2V0PCG0"/>
<evidence type="ECO:0000256" key="7">
    <source>
        <dbReference type="ARBA" id="ARBA00022989"/>
    </source>
</evidence>
<comment type="similarity">
    <text evidence="3">Belongs to the 1-acyl-sn-glycerol-3-phosphate acyltransferase family.</text>
</comment>
<keyword evidence="9 13" id="KW-0472">Membrane</keyword>
<evidence type="ECO:0000256" key="2">
    <source>
        <dbReference type="ARBA" id="ARBA00005189"/>
    </source>
</evidence>
<reference evidence="15 16" key="1">
    <citation type="journal article" date="2018" name="Sci. Rep.">
        <title>Raphidocelis subcapitata (=Pseudokirchneriella subcapitata) provides an insight into genome evolution and environmental adaptations in the Sphaeropleales.</title>
        <authorList>
            <person name="Suzuki S."/>
            <person name="Yamaguchi H."/>
            <person name="Nakajima N."/>
            <person name="Kawachi M."/>
        </authorList>
    </citation>
    <scope>NUCLEOTIDE SEQUENCE [LARGE SCALE GENOMIC DNA]</scope>
    <source>
        <strain evidence="15 16">NIES-35</strain>
    </source>
</reference>
<dbReference type="GO" id="GO:0008374">
    <property type="term" value="F:O-acyltransferase activity"/>
    <property type="evidence" value="ECO:0007669"/>
    <property type="project" value="InterPro"/>
</dbReference>
<evidence type="ECO:0000256" key="6">
    <source>
        <dbReference type="ARBA" id="ARBA00022692"/>
    </source>
</evidence>
<evidence type="ECO:0000256" key="11">
    <source>
        <dbReference type="ARBA" id="ARBA00023264"/>
    </source>
</evidence>
<dbReference type="SUPFAM" id="SSF69593">
    <property type="entry name" value="Glycerol-3-phosphate (1)-acyltransferase"/>
    <property type="match status" value="1"/>
</dbReference>
<dbReference type="EMBL" id="BDRX01000094">
    <property type="protein sequence ID" value="GBF97219.1"/>
    <property type="molecule type" value="Genomic_DNA"/>
</dbReference>
<comment type="caution">
    <text evidence="15">The sequence shown here is derived from an EMBL/GenBank/DDBJ whole genome shotgun (WGS) entry which is preliminary data.</text>
</comment>
<feature type="transmembrane region" description="Helical" evidence="13">
    <location>
        <begin position="37"/>
        <end position="60"/>
    </location>
</feature>
<keyword evidence="6 13" id="KW-0812">Transmembrane</keyword>
<evidence type="ECO:0000256" key="8">
    <source>
        <dbReference type="ARBA" id="ARBA00023098"/>
    </source>
</evidence>
<dbReference type="PANTHER" id="PTHR23063">
    <property type="entry name" value="PHOSPHOLIPID ACYLTRANSFERASE"/>
    <property type="match status" value="1"/>
</dbReference>
<dbReference type="FunCoup" id="A0A2V0PCG0">
    <property type="interactions" value="986"/>
</dbReference>
<keyword evidence="11" id="KW-1208">Phospholipid metabolism</keyword>
<keyword evidence="5 15" id="KW-0808">Transferase</keyword>
<evidence type="ECO:0000256" key="10">
    <source>
        <dbReference type="ARBA" id="ARBA00023209"/>
    </source>
</evidence>
<evidence type="ECO:0000313" key="15">
    <source>
        <dbReference type="EMBL" id="GBF97219.1"/>
    </source>
</evidence>